<organism evidence="12 13">
    <name type="scientific">Hypocrea atroviridis (strain ATCC 20476 / IMI 206040)</name>
    <name type="common">Trichoderma atroviride</name>
    <dbReference type="NCBI Taxonomy" id="452589"/>
    <lineage>
        <taxon>Eukaryota</taxon>
        <taxon>Fungi</taxon>
        <taxon>Dikarya</taxon>
        <taxon>Ascomycota</taxon>
        <taxon>Pezizomycotina</taxon>
        <taxon>Sordariomycetes</taxon>
        <taxon>Hypocreomycetidae</taxon>
        <taxon>Hypocreales</taxon>
        <taxon>Hypocreaceae</taxon>
        <taxon>Trichoderma</taxon>
    </lineage>
</organism>
<evidence type="ECO:0000313" key="12">
    <source>
        <dbReference type="EMBL" id="EHK42061.1"/>
    </source>
</evidence>
<dbReference type="OMA" id="DTYWTGK"/>
<dbReference type="GO" id="GO:0000272">
    <property type="term" value="P:polysaccharide catabolic process"/>
    <property type="evidence" value="ECO:0007669"/>
    <property type="project" value="UniProtKB-KW"/>
</dbReference>
<sequence>MLGSLLNLVIASAIGVAALPSSDKLNFLAERGVFAPIATSNPSGISGGTVQTAPDGAPVSSFFAGLKPPYPTNSWWASYAATPGNGTASGPFPYESQLDGYGINFGVSNSRQFDGTSIKQPTQNDWRAGFVEHSGAFANHKATAFDTHSVTVQYFQGGASLTSPLIPGSPYITLQYNAATPLLTSRNGGIASFNGQSIANGQSDSVSATGTEFTVVDTTGTTYLIYALSSITLKATATNSAVGTIQASGTFTGVLRVVRLVQSSHKALLDQYSSVYPTGVSLDYSFTTTQGTLIFNYATVGAGANLLMLTWPHHRLSLQSPNSPPTSSLGYLTTKGWMYPTLGNQWKLLYNLSSITWNPPRALDSSCNSAVIQGLQYEIGQLNVANAPIPNEFYYWGGTLAAQARLALIAEAVGQTALIPNVTNYLKASFNNWFAPTTGAFPAYETSWGGVVDKAGAANSGIDFGNGYYNDHHFHYGYFLTVAAVIAKYDSSWLAQHKDFINWFARDIINPSSQDPYFPVTRCRDWFAGHSWASGIANGAGSRDQESTGEAINGYYGALLWATVALSQDYVNYAKLLVATEQQGAQVYWHLYPQQSSTDPNNPYPEAAVRNLVTMGNVEDWQSGAWLFWGAEKSEIAAIQMLPITPINEALYDTQWVNNVWSYAQNEIVDPTIADDWRCVLIAAYSNANPQTAAAWSANLTTWGSGNTFSNELFFIGTRPNPSGQPICGSNFPQNPYGTFKIQAATSGQWVVSSTASSNLVASGSQANAGVFVSSYTPNAGNLKLTSNNQFVTADSSGNFTLQAARATASSWEVFTIRQKIGAASGVYTIKAGSNGKWVTLAGDGSLVNNGATESSGAGFKFVAS</sequence>
<dbReference type="STRING" id="452589.G9P4X9"/>
<evidence type="ECO:0000256" key="2">
    <source>
        <dbReference type="ARBA" id="ARBA00010730"/>
    </source>
</evidence>
<accession>G9P4X9</accession>
<comment type="catalytic activity">
    <reaction evidence="1">
        <text>Hydrolysis of (1-&gt;3)-beta-D-glucosidic linkages in (1-&gt;3)-beta-D-glucans.</text>
        <dbReference type="EC" id="3.2.1.39"/>
    </reaction>
</comment>
<dbReference type="InterPro" id="IPR008999">
    <property type="entry name" value="Actin-crosslinking"/>
</dbReference>
<dbReference type="EMBL" id="ABDG02000027">
    <property type="protein sequence ID" value="EHK42061.1"/>
    <property type="molecule type" value="Genomic_DNA"/>
</dbReference>
<dbReference type="InterPro" id="IPR040451">
    <property type="entry name" value="GH81_N"/>
</dbReference>
<dbReference type="GO" id="GO:0042973">
    <property type="term" value="F:glucan endo-1,3-beta-D-glucosidase activity"/>
    <property type="evidence" value="ECO:0007669"/>
    <property type="project" value="UniProtKB-EC"/>
</dbReference>
<dbReference type="eggNOG" id="KOG2254">
    <property type="taxonomic scope" value="Eukaryota"/>
</dbReference>
<dbReference type="SUPFAM" id="SSF50405">
    <property type="entry name" value="Actin-crosslinking proteins"/>
    <property type="match status" value="1"/>
</dbReference>
<dbReference type="Gene3D" id="2.70.98.30">
    <property type="entry name" value="Golgi alpha-mannosidase II, domain 4"/>
    <property type="match status" value="1"/>
</dbReference>
<dbReference type="GO" id="GO:0052861">
    <property type="term" value="F:endo-1,3(4)-beta-glucanase activity"/>
    <property type="evidence" value="ECO:0007669"/>
    <property type="project" value="InterPro"/>
</dbReference>
<keyword evidence="8" id="KW-0624">Polysaccharide degradation</keyword>
<evidence type="ECO:0000259" key="11">
    <source>
        <dbReference type="Pfam" id="PF17652"/>
    </source>
</evidence>
<dbReference type="AlphaFoldDB" id="G9P4X9"/>
<dbReference type="Proteomes" id="UP000005426">
    <property type="component" value="Unassembled WGS sequence"/>
</dbReference>
<keyword evidence="13" id="KW-1185">Reference proteome</keyword>
<gene>
    <name evidence="12" type="ORF">TRIATDRAFT_77540</name>
</gene>
<keyword evidence="9" id="KW-0732">Signal</keyword>
<dbReference type="PANTHER" id="PTHR31983">
    <property type="entry name" value="ENDO-1,3(4)-BETA-GLUCANASE 1"/>
    <property type="match status" value="1"/>
</dbReference>
<dbReference type="Pfam" id="PF17652">
    <property type="entry name" value="Glyco_hydro81C"/>
    <property type="match status" value="1"/>
</dbReference>
<proteinExistence type="inferred from homology"/>
<dbReference type="HOGENOM" id="CLU_008151_0_0_1"/>
<evidence type="ECO:0000256" key="3">
    <source>
        <dbReference type="ARBA" id="ARBA00012780"/>
    </source>
</evidence>
<feature type="domain" description="Glycosyl hydrolase family 81 N-terminal" evidence="10">
    <location>
        <begin position="138"/>
        <end position="359"/>
    </location>
</feature>
<protein>
    <recommendedName>
        <fullName evidence="3">glucan endo-1,3-beta-D-glucosidase</fullName>
        <ecNumber evidence="3">3.2.1.39</ecNumber>
    </recommendedName>
</protein>
<keyword evidence="5" id="KW-0119">Carbohydrate metabolism</keyword>
<keyword evidence="7" id="KW-0961">Cell wall biogenesis/degradation</keyword>
<dbReference type="GO" id="GO:0071555">
    <property type="term" value="P:cell wall organization"/>
    <property type="evidence" value="ECO:0007669"/>
    <property type="project" value="UniProtKB-KW"/>
</dbReference>
<feature type="domain" description="Glycosyl hydrolase family 81 C-terminal" evidence="11">
    <location>
        <begin position="368"/>
        <end position="697"/>
    </location>
</feature>
<dbReference type="OrthoDB" id="4473401at2759"/>
<feature type="signal peptide" evidence="9">
    <location>
        <begin position="1"/>
        <end position="18"/>
    </location>
</feature>
<evidence type="ECO:0000256" key="9">
    <source>
        <dbReference type="SAM" id="SignalP"/>
    </source>
</evidence>
<evidence type="ECO:0000256" key="5">
    <source>
        <dbReference type="ARBA" id="ARBA00023277"/>
    </source>
</evidence>
<dbReference type="InterPro" id="IPR005200">
    <property type="entry name" value="Endo-beta-glucanase"/>
</dbReference>
<name>G9P4X9_HYPAI</name>
<dbReference type="EC" id="3.2.1.39" evidence="3"/>
<evidence type="ECO:0000313" key="13">
    <source>
        <dbReference type="Proteomes" id="UP000005426"/>
    </source>
</evidence>
<feature type="chain" id="PRO_5003525082" description="glucan endo-1,3-beta-D-glucosidase" evidence="9">
    <location>
        <begin position="19"/>
        <end position="865"/>
    </location>
</feature>
<dbReference type="Gene3D" id="2.80.10.50">
    <property type="match status" value="1"/>
</dbReference>
<evidence type="ECO:0000256" key="8">
    <source>
        <dbReference type="ARBA" id="ARBA00023326"/>
    </source>
</evidence>
<dbReference type="Pfam" id="PF03639">
    <property type="entry name" value="Glyco_hydro_81"/>
    <property type="match status" value="1"/>
</dbReference>
<evidence type="ECO:0000256" key="1">
    <source>
        <dbReference type="ARBA" id="ARBA00000382"/>
    </source>
</evidence>
<dbReference type="InterPro" id="IPR040720">
    <property type="entry name" value="GH81_C"/>
</dbReference>
<keyword evidence="4 12" id="KW-0378">Hydrolase</keyword>
<keyword evidence="6" id="KW-0326">Glycosidase</keyword>
<dbReference type="PROSITE" id="PS52008">
    <property type="entry name" value="GH81"/>
    <property type="match status" value="1"/>
</dbReference>
<reference evidence="12 13" key="1">
    <citation type="journal article" date="2011" name="Genome Biol.">
        <title>Comparative genome sequence analysis underscores mycoparasitism as the ancestral life style of Trichoderma.</title>
        <authorList>
            <person name="Kubicek C.P."/>
            <person name="Herrera-Estrella A."/>
            <person name="Seidl-Seiboth V."/>
            <person name="Martinez D.A."/>
            <person name="Druzhinina I.S."/>
            <person name="Thon M."/>
            <person name="Zeilinger S."/>
            <person name="Casas-Flores S."/>
            <person name="Horwitz B.A."/>
            <person name="Mukherjee P.K."/>
            <person name="Mukherjee M."/>
            <person name="Kredics L."/>
            <person name="Alcaraz L.D."/>
            <person name="Aerts A."/>
            <person name="Antal Z."/>
            <person name="Atanasova L."/>
            <person name="Cervantes-Badillo M.G."/>
            <person name="Challacombe J."/>
            <person name="Chertkov O."/>
            <person name="McCluskey K."/>
            <person name="Coulpier F."/>
            <person name="Deshpande N."/>
            <person name="von Doehren H."/>
            <person name="Ebbole D.J."/>
            <person name="Esquivel-Naranjo E.U."/>
            <person name="Fekete E."/>
            <person name="Flipphi M."/>
            <person name="Glaser F."/>
            <person name="Gomez-Rodriguez E.Y."/>
            <person name="Gruber S."/>
            <person name="Han C."/>
            <person name="Henrissat B."/>
            <person name="Hermosa R."/>
            <person name="Hernandez-Onate M."/>
            <person name="Karaffa L."/>
            <person name="Kosti I."/>
            <person name="Le Crom S."/>
            <person name="Lindquist E."/>
            <person name="Lucas S."/>
            <person name="Luebeck M."/>
            <person name="Luebeck P.S."/>
            <person name="Margeot A."/>
            <person name="Metz B."/>
            <person name="Misra M."/>
            <person name="Nevalainen H."/>
            <person name="Omann M."/>
            <person name="Packer N."/>
            <person name="Perrone G."/>
            <person name="Uresti-Rivera E.E."/>
            <person name="Salamov A."/>
            <person name="Schmoll M."/>
            <person name="Seiboth B."/>
            <person name="Shapiro H."/>
            <person name="Sukno S."/>
            <person name="Tamayo-Ramos J.A."/>
            <person name="Tisch D."/>
            <person name="Wiest A."/>
            <person name="Wilkinson H.H."/>
            <person name="Zhang M."/>
            <person name="Coutinho P.M."/>
            <person name="Kenerley C.M."/>
            <person name="Monte E."/>
            <person name="Baker S.E."/>
            <person name="Grigoriev I.V."/>
        </authorList>
    </citation>
    <scope>NUCLEOTIDE SEQUENCE [LARGE SCALE GENOMIC DNA]</scope>
    <source>
        <strain evidence="13">ATCC 20476 / IMI 206040</strain>
    </source>
</reference>
<evidence type="ECO:0000256" key="4">
    <source>
        <dbReference type="ARBA" id="ARBA00022801"/>
    </source>
</evidence>
<comment type="similarity">
    <text evidence="2">Belongs to the glycosyl hydrolase 81 family.</text>
</comment>
<evidence type="ECO:0000259" key="10">
    <source>
        <dbReference type="Pfam" id="PF03639"/>
    </source>
</evidence>
<dbReference type="PANTHER" id="PTHR31983:SF0">
    <property type="entry name" value="GLUCAN ENDO-1,3-BETA-D-GLUCOSIDASE 2"/>
    <property type="match status" value="1"/>
</dbReference>
<evidence type="ECO:0000256" key="6">
    <source>
        <dbReference type="ARBA" id="ARBA00023295"/>
    </source>
</evidence>
<comment type="caution">
    <text evidence="12">The sequence shown here is derived from an EMBL/GenBank/DDBJ whole genome shotgun (WGS) entry which is preliminary data.</text>
</comment>
<evidence type="ECO:0000256" key="7">
    <source>
        <dbReference type="ARBA" id="ARBA00023316"/>
    </source>
</evidence>